<dbReference type="AlphaFoldDB" id="A0A017SAZ9"/>
<dbReference type="Proteomes" id="UP000019804">
    <property type="component" value="Unassembled WGS sequence"/>
</dbReference>
<dbReference type="HOGENOM" id="CLU_2319928_0_0_1"/>
<keyword evidence="3" id="KW-1185">Reference proteome</keyword>
<name>A0A017SAZ9_ASPRC</name>
<reference evidence="3" key="1">
    <citation type="journal article" date="2014" name="Nat. Commun.">
        <title>Genomic adaptations of the halophilic Dead Sea filamentous fungus Eurotium rubrum.</title>
        <authorList>
            <person name="Kis-Papo T."/>
            <person name="Weig A.R."/>
            <person name="Riley R."/>
            <person name="Persoh D."/>
            <person name="Salamov A."/>
            <person name="Sun H."/>
            <person name="Lipzen A."/>
            <person name="Wasser S.P."/>
            <person name="Rambold G."/>
            <person name="Grigoriev I.V."/>
            <person name="Nevo E."/>
        </authorList>
    </citation>
    <scope>NUCLEOTIDE SEQUENCE [LARGE SCALE GENOMIC DNA]</scope>
    <source>
        <strain evidence="3">CBS 135680</strain>
    </source>
</reference>
<feature type="compositionally biased region" description="Basic and acidic residues" evidence="1">
    <location>
        <begin position="54"/>
        <end position="74"/>
    </location>
</feature>
<dbReference type="RefSeq" id="XP_040637068.1">
    <property type="nucleotide sequence ID" value="XM_040782477.1"/>
</dbReference>
<feature type="compositionally biased region" description="Polar residues" evidence="1">
    <location>
        <begin position="39"/>
        <end position="53"/>
    </location>
</feature>
<evidence type="ECO:0000313" key="2">
    <source>
        <dbReference type="EMBL" id="EYE93380.1"/>
    </source>
</evidence>
<dbReference type="STRING" id="1388766.A0A017SAZ9"/>
<dbReference type="OrthoDB" id="4504900at2759"/>
<sequence length="99" mass="10158">MAPAETSAPRGGVGTQATPATNSGSGSGLGDSGYPKGSGPTTGQFTTLTNQKGTARDSDESFEKPANPSEDRSFMAHKPGHPETLPGWDKLKDVMGYTS</sequence>
<protein>
    <submittedName>
        <fullName evidence="2">Uncharacterized protein</fullName>
    </submittedName>
</protein>
<feature type="region of interest" description="Disordered" evidence="1">
    <location>
        <begin position="1"/>
        <end position="99"/>
    </location>
</feature>
<proteinExistence type="predicted"/>
<evidence type="ECO:0000313" key="3">
    <source>
        <dbReference type="Proteomes" id="UP000019804"/>
    </source>
</evidence>
<gene>
    <name evidence="2" type="ORF">EURHEDRAFT_414596</name>
</gene>
<accession>A0A017SAZ9</accession>
<evidence type="ECO:0000256" key="1">
    <source>
        <dbReference type="SAM" id="MobiDB-lite"/>
    </source>
</evidence>
<organism evidence="2 3">
    <name type="scientific">Aspergillus ruber (strain CBS 135680)</name>
    <dbReference type="NCBI Taxonomy" id="1388766"/>
    <lineage>
        <taxon>Eukaryota</taxon>
        <taxon>Fungi</taxon>
        <taxon>Dikarya</taxon>
        <taxon>Ascomycota</taxon>
        <taxon>Pezizomycotina</taxon>
        <taxon>Eurotiomycetes</taxon>
        <taxon>Eurotiomycetidae</taxon>
        <taxon>Eurotiales</taxon>
        <taxon>Aspergillaceae</taxon>
        <taxon>Aspergillus</taxon>
        <taxon>Aspergillus subgen. Aspergillus</taxon>
    </lineage>
</organism>
<dbReference type="EMBL" id="KK088432">
    <property type="protein sequence ID" value="EYE93380.1"/>
    <property type="molecule type" value="Genomic_DNA"/>
</dbReference>
<dbReference type="GeneID" id="63697601"/>